<sequence length="68" mass="7621">MFTNFDCQNIPSQVRPSSSGSSSSLKRLASEVLSKVEDCACSSESEDDEESRQLRMKFVSFCFKNKTT</sequence>
<feature type="region of interest" description="Disordered" evidence="1">
    <location>
        <begin position="1"/>
        <end position="25"/>
    </location>
</feature>
<dbReference type="AlphaFoldDB" id="A0A8R1TXB9"/>
<dbReference type="EnsemblMetazoa" id="OVOC7489.1">
    <property type="protein sequence ID" value="OVOC7489.1"/>
    <property type="gene ID" value="WBGene00244298"/>
</dbReference>
<organism evidence="2 3">
    <name type="scientific">Onchocerca volvulus</name>
    <dbReference type="NCBI Taxonomy" id="6282"/>
    <lineage>
        <taxon>Eukaryota</taxon>
        <taxon>Metazoa</taxon>
        <taxon>Ecdysozoa</taxon>
        <taxon>Nematoda</taxon>
        <taxon>Chromadorea</taxon>
        <taxon>Rhabditida</taxon>
        <taxon>Spirurina</taxon>
        <taxon>Spiruromorpha</taxon>
        <taxon>Filarioidea</taxon>
        <taxon>Onchocercidae</taxon>
        <taxon>Onchocerca</taxon>
    </lineage>
</organism>
<evidence type="ECO:0000313" key="2">
    <source>
        <dbReference type="EnsemblMetazoa" id="OVOC7489.1"/>
    </source>
</evidence>
<name>A0A8R1TXB9_ONCVO</name>
<evidence type="ECO:0000313" key="3">
    <source>
        <dbReference type="Proteomes" id="UP000024404"/>
    </source>
</evidence>
<keyword evidence="3" id="KW-1185">Reference proteome</keyword>
<proteinExistence type="predicted"/>
<dbReference type="Proteomes" id="UP000024404">
    <property type="component" value="Unassembled WGS sequence"/>
</dbReference>
<accession>A0A8R1TXB9</accession>
<reference evidence="3" key="1">
    <citation type="submission" date="2013-10" db="EMBL/GenBank/DDBJ databases">
        <title>Genome sequencing of Onchocerca volvulus.</title>
        <authorList>
            <person name="Cotton J."/>
            <person name="Tsai J."/>
            <person name="Stanley E."/>
            <person name="Tracey A."/>
            <person name="Holroyd N."/>
            <person name="Lustigman S."/>
            <person name="Berriman M."/>
        </authorList>
    </citation>
    <scope>NUCLEOTIDE SEQUENCE</scope>
</reference>
<feature type="compositionally biased region" description="Polar residues" evidence="1">
    <location>
        <begin position="1"/>
        <end position="16"/>
    </location>
</feature>
<evidence type="ECO:0000256" key="1">
    <source>
        <dbReference type="SAM" id="MobiDB-lite"/>
    </source>
</evidence>
<protein>
    <submittedName>
        <fullName evidence="2">Uncharacterized protein</fullName>
    </submittedName>
</protein>
<dbReference type="EMBL" id="CMVM020000210">
    <property type="status" value="NOT_ANNOTATED_CDS"/>
    <property type="molecule type" value="Genomic_DNA"/>
</dbReference>
<reference evidence="2" key="2">
    <citation type="submission" date="2022-06" db="UniProtKB">
        <authorList>
            <consortium name="EnsemblMetazoa"/>
        </authorList>
    </citation>
    <scope>IDENTIFICATION</scope>
</reference>